<evidence type="ECO:0000256" key="4">
    <source>
        <dbReference type="RuleBase" id="RU366019"/>
    </source>
</evidence>
<keyword evidence="3" id="KW-0479">Metal-binding</keyword>
<feature type="binding site" evidence="3">
    <location>
        <position position="158"/>
    </location>
    <ligand>
        <name>Zn(2+)</name>
        <dbReference type="ChEBI" id="CHEBI:29105"/>
    </ligand>
</feature>
<dbReference type="PANTHER" id="PTHR12670">
    <property type="entry name" value="CERAMIDASE"/>
    <property type="match status" value="1"/>
</dbReference>
<accession>A0A231GU72</accession>
<dbReference type="EMBL" id="NGAF01000038">
    <property type="protein sequence ID" value="OXR40174.1"/>
    <property type="molecule type" value="Genomic_DNA"/>
</dbReference>
<feature type="binding site" evidence="3">
    <location>
        <position position="520"/>
    </location>
    <ligand>
        <name>Zn(2+)</name>
        <dbReference type="ChEBI" id="CHEBI:29105"/>
    </ligand>
</feature>
<evidence type="ECO:0000313" key="8">
    <source>
        <dbReference type="EMBL" id="OXR40174.1"/>
    </source>
</evidence>
<dbReference type="Pfam" id="PF17048">
    <property type="entry name" value="Ceramidse_alk_C"/>
    <property type="match status" value="1"/>
</dbReference>
<dbReference type="InterPro" id="IPR038445">
    <property type="entry name" value="NCDase_C_sf"/>
</dbReference>
<dbReference type="EC" id="3.5.1.23" evidence="4"/>
<keyword evidence="2 4" id="KW-0378">Hydrolase</keyword>
<dbReference type="GO" id="GO:0006418">
    <property type="term" value="P:tRNA aminoacylation for protein translation"/>
    <property type="evidence" value="ECO:0007669"/>
    <property type="project" value="InterPro"/>
</dbReference>
<comment type="catalytic activity">
    <reaction evidence="4">
        <text>an N-acylsphing-4-enine + H2O = sphing-4-enine + a fatty acid</text>
        <dbReference type="Rhea" id="RHEA:20856"/>
        <dbReference type="ChEBI" id="CHEBI:15377"/>
        <dbReference type="ChEBI" id="CHEBI:28868"/>
        <dbReference type="ChEBI" id="CHEBI:52639"/>
        <dbReference type="ChEBI" id="CHEBI:57756"/>
        <dbReference type="EC" id="3.5.1.23"/>
    </reaction>
</comment>
<keyword evidence="4" id="KW-0746">Sphingolipid metabolism</keyword>
<dbReference type="InterPro" id="IPR031329">
    <property type="entry name" value="NEUT/ALK_ceramidase_N"/>
</dbReference>
<evidence type="ECO:0000313" key="9">
    <source>
        <dbReference type="Proteomes" id="UP000215506"/>
    </source>
</evidence>
<dbReference type="PROSITE" id="PS51318">
    <property type="entry name" value="TAT"/>
    <property type="match status" value="1"/>
</dbReference>
<dbReference type="GO" id="GO:0042759">
    <property type="term" value="P:long-chain fatty acid biosynthetic process"/>
    <property type="evidence" value="ECO:0007669"/>
    <property type="project" value="TreeGrafter"/>
</dbReference>
<dbReference type="GO" id="GO:0046872">
    <property type="term" value="F:metal ion binding"/>
    <property type="evidence" value="ECO:0007669"/>
    <property type="project" value="UniProtKB-KW"/>
</dbReference>
<evidence type="ECO:0000259" key="6">
    <source>
        <dbReference type="Pfam" id="PF04734"/>
    </source>
</evidence>
<feature type="domain" description="Neutral/alkaline non-lysosomal ceramidase C-terminal" evidence="7">
    <location>
        <begin position="554"/>
        <end position="708"/>
    </location>
</feature>
<feature type="region of interest" description="Disordered" evidence="5">
    <location>
        <begin position="1"/>
        <end position="20"/>
    </location>
</feature>
<evidence type="ECO:0000256" key="5">
    <source>
        <dbReference type="SAM" id="MobiDB-lite"/>
    </source>
</evidence>
<comment type="cofactor">
    <cofactor evidence="3">
        <name>Zn(2+)</name>
        <dbReference type="ChEBI" id="CHEBI:29105"/>
    </cofactor>
    <text evidence="3">Binds 1 zinc ion per subunit.</text>
</comment>
<dbReference type="GO" id="GO:0046514">
    <property type="term" value="P:ceramide catabolic process"/>
    <property type="evidence" value="ECO:0007669"/>
    <property type="project" value="InterPro"/>
</dbReference>
<dbReference type="GO" id="GO:0017040">
    <property type="term" value="F:N-acylsphingosine amidohydrolase activity"/>
    <property type="evidence" value="ECO:0007669"/>
    <property type="project" value="UniProtKB-UniRule"/>
</dbReference>
<dbReference type="GO" id="GO:0046512">
    <property type="term" value="P:sphingosine biosynthetic process"/>
    <property type="evidence" value="ECO:0007669"/>
    <property type="project" value="TreeGrafter"/>
</dbReference>
<dbReference type="GO" id="GO:0005576">
    <property type="term" value="C:extracellular region"/>
    <property type="evidence" value="ECO:0007669"/>
    <property type="project" value="TreeGrafter"/>
</dbReference>
<keyword evidence="9" id="KW-1185">Reference proteome</keyword>
<feature type="binding site" evidence="3">
    <location>
        <position position="484"/>
    </location>
    <ligand>
        <name>Zn(2+)</name>
        <dbReference type="ChEBI" id="CHEBI:29105"/>
    </ligand>
</feature>
<protein>
    <recommendedName>
        <fullName evidence="4">Neutral ceramidase</fullName>
        <ecNumber evidence="4">3.5.1.23</ecNumber>
    </recommendedName>
</protein>
<evidence type="ECO:0000256" key="1">
    <source>
        <dbReference type="ARBA" id="ARBA00009835"/>
    </source>
</evidence>
<evidence type="ECO:0000256" key="3">
    <source>
        <dbReference type="PIRSR" id="PIRSR606823-2"/>
    </source>
</evidence>
<keyword evidence="3" id="KW-0862">Zinc</keyword>
<dbReference type="GO" id="GO:0016020">
    <property type="term" value="C:membrane"/>
    <property type="evidence" value="ECO:0007669"/>
    <property type="project" value="GOC"/>
</dbReference>
<proteinExistence type="inferred from homology"/>
<dbReference type="Proteomes" id="UP000215506">
    <property type="component" value="Unassembled WGS sequence"/>
</dbReference>
<dbReference type="PROSITE" id="PS00178">
    <property type="entry name" value="AA_TRNA_LIGASE_I"/>
    <property type="match status" value="1"/>
</dbReference>
<comment type="similarity">
    <text evidence="1 4">Belongs to the neutral ceramidase family.</text>
</comment>
<dbReference type="AlphaFoldDB" id="A0A231GU72"/>
<gene>
    <name evidence="8" type="ORF">B7C42_07756</name>
</gene>
<organism evidence="8 9">
    <name type="scientific">Nocardia cerradoensis</name>
    <dbReference type="NCBI Taxonomy" id="85688"/>
    <lineage>
        <taxon>Bacteria</taxon>
        <taxon>Bacillati</taxon>
        <taxon>Actinomycetota</taxon>
        <taxon>Actinomycetes</taxon>
        <taxon>Mycobacteriales</taxon>
        <taxon>Nocardiaceae</taxon>
        <taxon>Nocardia</taxon>
    </lineage>
</organism>
<reference evidence="8 9" key="1">
    <citation type="submission" date="2017-07" db="EMBL/GenBank/DDBJ databases">
        <title>First draft Genome Sequence of Nocardia cerradoensis isolated from human infection.</title>
        <authorList>
            <person name="Carrasco G."/>
        </authorList>
    </citation>
    <scope>NUCLEOTIDE SEQUENCE [LARGE SCALE GENOMIC DNA]</scope>
    <source>
        <strain evidence="8 9">CNM20130759</strain>
    </source>
</reference>
<dbReference type="InterPro" id="IPR031331">
    <property type="entry name" value="NEUT/ALK_ceramidase_C"/>
</dbReference>
<dbReference type="Pfam" id="PF04734">
    <property type="entry name" value="Ceramidase_alk"/>
    <property type="match status" value="1"/>
</dbReference>
<dbReference type="Gene3D" id="2.60.40.2300">
    <property type="entry name" value="Neutral/alkaline non-lysosomal ceramidase, C-terminal domain"/>
    <property type="match status" value="1"/>
</dbReference>
<name>A0A231GU72_9NOCA</name>
<dbReference type="GO" id="GO:0004812">
    <property type="term" value="F:aminoacyl-tRNA ligase activity"/>
    <property type="evidence" value="ECO:0007669"/>
    <property type="project" value="InterPro"/>
</dbReference>
<sequence>MMNADNAAPAQAASTATDRGNSGIRRRSVLARAAVTGVVAGLAIATDGFGRAVAAADRADDSEDYLVGCGIGDTTGAIVGPSGTTGYADPNLPATGLLMRTWARAFIIVDRTTGSRLVYVTVDICLVLQSVYLAVIRELAAKFGDLYTERNVNINSTHNHSSCGGTAREYAYSLPNFGFMETSHHAEVNGIVAAIAAAHERLAPGSLLLGRGRLTDASANRARKAFESNPDGDKAVFPDAIDPTVTVLRLRQGGRDVGAITWFATHGTSLTDHTTVIAGDNKGYASYRWEHEEKGVRYGDGQPGFIAAFPQTNAGDMTPNLALIPWHPTGPTEDNRLNCAIIGERQYRAARAAFDAARPMSNGGVDAVVRYIDMGNVTVDGAYTPDGRTARTSPGMLGASFFAGKATDNWNQVVPFLTEGTKNPLVAALGGLGGPIEQWMRDVQAPKLALAPVGFAVPRPWVPDVVAIQLVRIGDLVLAAGPAEYTIVAGLRIRRLVARALGLTLESVLMQGYSNGYVGYCVTPEEYAEQLYEGGHTLFGRWTASAYMQEFDELARGFAARVDLGRGPAPVDWTQGAQPNFRPPVPPDLPVAGRAFGDVMTAPPQTAKSGDSVVVEFVGAYPNNNFHAGGTYFEVQKFAHGEWRRILDDNDWCTELSWYRPDNQPAASIIRIRWAVSDSIESGRYRISYNGDARDRSGSVTPFSGFSPDIAIG</sequence>
<feature type="compositionally biased region" description="Low complexity" evidence="5">
    <location>
        <begin position="1"/>
        <end position="16"/>
    </location>
</feature>
<dbReference type="InterPro" id="IPR006311">
    <property type="entry name" value="TAT_signal"/>
</dbReference>
<feature type="domain" description="Neutral/alkaline non-lysosomal ceramidase N-terminal" evidence="6">
    <location>
        <begin position="65"/>
        <end position="549"/>
    </location>
</feature>
<comment type="caution">
    <text evidence="8">The sequence shown here is derived from an EMBL/GenBank/DDBJ whole genome shotgun (WGS) entry which is preliminary data.</text>
</comment>
<dbReference type="GO" id="GO:0005524">
    <property type="term" value="F:ATP binding"/>
    <property type="evidence" value="ECO:0007669"/>
    <property type="project" value="InterPro"/>
</dbReference>
<feature type="binding site" evidence="3">
    <location>
        <position position="266"/>
    </location>
    <ligand>
        <name>Zn(2+)</name>
        <dbReference type="ChEBI" id="CHEBI:29105"/>
    </ligand>
</feature>
<evidence type="ECO:0000256" key="2">
    <source>
        <dbReference type="ARBA" id="ARBA00022801"/>
    </source>
</evidence>
<dbReference type="InterPro" id="IPR006823">
    <property type="entry name" value="Ceramidase_alk"/>
</dbReference>
<dbReference type="PANTHER" id="PTHR12670:SF1">
    <property type="entry name" value="NEUTRAL CERAMIDASE"/>
    <property type="match status" value="1"/>
</dbReference>
<evidence type="ECO:0000259" key="7">
    <source>
        <dbReference type="Pfam" id="PF17048"/>
    </source>
</evidence>
<keyword evidence="4" id="KW-0443">Lipid metabolism</keyword>
<dbReference type="InterPro" id="IPR001412">
    <property type="entry name" value="aa-tRNA-synth_I_CS"/>
</dbReference>